<dbReference type="Proteomes" id="UP001055439">
    <property type="component" value="Chromosome 9"/>
</dbReference>
<feature type="region of interest" description="Disordered" evidence="18">
    <location>
        <begin position="301"/>
        <end position="334"/>
    </location>
</feature>
<dbReference type="GO" id="GO:0006869">
    <property type="term" value="P:lipid transport"/>
    <property type="evidence" value="ECO:0007669"/>
    <property type="project" value="UniProtKB-KW"/>
</dbReference>
<feature type="DNA-binding region" description="Homeobox" evidence="17">
    <location>
        <begin position="457"/>
        <end position="519"/>
    </location>
</feature>
<keyword evidence="10" id="KW-0805">Transcription regulation</keyword>
<evidence type="ECO:0000256" key="1">
    <source>
        <dbReference type="ARBA" id="ARBA00004123"/>
    </source>
</evidence>
<dbReference type="Pfam" id="PF07526">
    <property type="entry name" value="POX"/>
    <property type="match status" value="1"/>
</dbReference>
<protein>
    <recommendedName>
        <fullName evidence="5">Autophagy-related protein 9</fullName>
    </recommendedName>
</protein>
<evidence type="ECO:0000256" key="18">
    <source>
        <dbReference type="SAM" id="MobiDB-lite"/>
    </source>
</evidence>
<dbReference type="InterPro" id="IPR009057">
    <property type="entry name" value="Homeodomain-like_sf"/>
</dbReference>
<keyword evidence="21" id="KW-1185">Reference proteome</keyword>
<keyword evidence="14 17" id="KW-0371">Homeobox</keyword>
<dbReference type="GO" id="GO:0034727">
    <property type="term" value="P:piecemeal microautophagy of the nucleus"/>
    <property type="evidence" value="ECO:0007669"/>
    <property type="project" value="TreeGrafter"/>
</dbReference>
<evidence type="ECO:0000256" key="2">
    <source>
        <dbReference type="ARBA" id="ARBA00004511"/>
    </source>
</evidence>
<dbReference type="EMBL" id="CP097511">
    <property type="protein sequence ID" value="URE42245.1"/>
    <property type="molecule type" value="Genomic_DNA"/>
</dbReference>
<evidence type="ECO:0000256" key="3">
    <source>
        <dbReference type="ARBA" id="ARBA00006185"/>
    </source>
</evidence>
<dbReference type="CDD" id="cd00086">
    <property type="entry name" value="homeodomain"/>
    <property type="match status" value="1"/>
</dbReference>
<dbReference type="FunFam" id="1.10.10.60:FF:000117">
    <property type="entry name" value="BEL1-like homeodomain protein 9"/>
    <property type="match status" value="1"/>
</dbReference>
<dbReference type="GO" id="GO:0005634">
    <property type="term" value="C:nucleus"/>
    <property type="evidence" value="ECO:0007669"/>
    <property type="project" value="UniProtKB-SubCell"/>
</dbReference>
<dbReference type="GO" id="GO:0034497">
    <property type="term" value="P:protein localization to phagophore assembly site"/>
    <property type="evidence" value="ECO:0007669"/>
    <property type="project" value="TreeGrafter"/>
</dbReference>
<sequence>MNGLRQEAHVAQQSRRDKLRIPSDLLQQLRDACDPPMFSSSAAGAAPTDFAAGSQVPLIVPSSSAILGETAAALRRQPGCDWAAHPSLFPDNHSCHQQPKPGFVGYHDGSTDLHYVSLPLPLPSQGRDFVSAVAQQPCPWAIDSGGNELLPGYAADPANAMLMARQPPPQWSGDLMSAKYEDAAAVGGSDLRVARGLSLTLASSPVPELGAAQLEAGPSCPYPKFLISDRVYDSGGSLQDVVTSPGGAAARHPFTGYAAILKNSRFLRPAQQLLDEFCSAVAGSKLLKRCFAEETSRGASSSSKNAAVREKESSSRVGNSGALTSSGVPKVHRSEFQQKKAKLLHMQEEICRRYKQYHQQMQMVVSSFESVAGLNSAAPCTSLALNAISKHFRSLKNAISEQIQNISKVLGEELLSSPSFSRGEATTTPRSKYLDQSLQKQKAGESTLSFTGYNQPVWKPQRGLPERAVSVLRAWLFEHFLHPYPTDTDKHMLATQTGLSRNQVSNWFINARVRLWKPMIEEIHMLETKGTSGMDFTSANAKHTMPGADDGARPSMEPVFAADERSQEPWQGDKRSRVEESEMLMSFASYQHAMDVGAIDAVSLTLGLRHEGGQQNPHQMFHDFLFDPSGLETDSVNSVRFRTPLGTPSLFLMFSRHVLSRFEWPWRSKSPLTTQLLDDRLTDVELSVYSKLPGPDPDSPSGLLNGEELNTEPIVDLDLFFGSLYNYYCEKGLRLNVTDRDIQTTSWPVITFQLVAGMICAGGVARHGMVFGRNLFWYAAIFGSVTAISRAAIADELQVLDHEGAMSLVVDHTHYMPKKWHGKENSDLVRSEFETLFQRVDDIVRFVSDYTVYVDGVGHICSFSAFDFKSHGNGQYGSPHDAARERRSSQGKMEKSFFSFQCTYPTWEPSDDGRRFLSTLQNFKEKQIHQGRLQDNSHTWTWQAIRGLRVRHEIIHRFPSGNVFSGNGGFPRYDHHPGSVWLTNHEQRNHPYILDWYYTSKPLEDPANPQDSPSSEKEMAFESIQDFHATQSNLQTEVKSTDQSWDLPFSDRLQSHIEASTSGSLLKNSAPQDLDRHIMHHRWWDRTALTSSAAQASFLEPPSFGHHDYSHHSDDVHGGGSEYLGNLQRLSEGSDVGEADDDEVLDLPFVDSYDGSLKNLTVRIPRTSDDRIH</sequence>
<evidence type="ECO:0000256" key="15">
    <source>
        <dbReference type="ARBA" id="ARBA00023163"/>
    </source>
</evidence>
<dbReference type="InterPro" id="IPR001356">
    <property type="entry name" value="HD"/>
</dbReference>
<dbReference type="GO" id="GO:0061709">
    <property type="term" value="P:reticulophagy"/>
    <property type="evidence" value="ECO:0007669"/>
    <property type="project" value="TreeGrafter"/>
</dbReference>
<evidence type="ECO:0000256" key="7">
    <source>
        <dbReference type="ARBA" id="ARBA00022692"/>
    </source>
</evidence>
<dbReference type="OrthoDB" id="10056939at2759"/>
<keyword evidence="15" id="KW-0804">Transcription</keyword>
<comment type="subcellular location">
    <subcellularLocation>
        <location evidence="1 17">Nucleus</location>
    </subcellularLocation>
    <subcellularLocation>
        <location evidence="2">Preautophagosomal structure membrane</location>
        <topology evidence="2">Multi-pass membrane protein</topology>
    </subcellularLocation>
</comment>
<dbReference type="InterPro" id="IPR008422">
    <property type="entry name" value="KN_HD"/>
</dbReference>
<dbReference type="InterPro" id="IPR007241">
    <property type="entry name" value="Autophagy-rel_prot_9"/>
</dbReference>
<dbReference type="Pfam" id="PF04109">
    <property type="entry name" value="ATG9"/>
    <property type="match status" value="1"/>
</dbReference>
<evidence type="ECO:0000256" key="14">
    <source>
        <dbReference type="ARBA" id="ARBA00023155"/>
    </source>
</evidence>
<keyword evidence="6" id="KW-0813">Transport</keyword>
<keyword evidence="12 17" id="KW-0238">DNA-binding</keyword>
<evidence type="ECO:0000256" key="10">
    <source>
        <dbReference type="ARBA" id="ARBA00023015"/>
    </source>
</evidence>
<dbReference type="Gene3D" id="1.10.10.60">
    <property type="entry name" value="Homeodomain-like"/>
    <property type="match status" value="1"/>
</dbReference>
<keyword evidence="9" id="KW-0072">Autophagy</keyword>
<feature type="domain" description="Homeobox" evidence="19">
    <location>
        <begin position="455"/>
        <end position="518"/>
    </location>
</feature>
<keyword evidence="11" id="KW-0445">Lipid transport</keyword>
<name>A0A9E7L8W4_9LILI</name>
<comment type="similarity">
    <text evidence="4">Belongs to the TALE/BELL homeobox family.</text>
</comment>
<keyword evidence="16 17" id="KW-0539">Nucleus</keyword>
<dbReference type="GO" id="GO:0006355">
    <property type="term" value="P:regulation of DNA-templated transcription"/>
    <property type="evidence" value="ECO:0007669"/>
    <property type="project" value="InterPro"/>
</dbReference>
<keyword evidence="13" id="KW-0472">Membrane</keyword>
<organism evidence="20 21">
    <name type="scientific">Musa troglodytarum</name>
    <name type="common">fe'i banana</name>
    <dbReference type="NCBI Taxonomy" id="320322"/>
    <lineage>
        <taxon>Eukaryota</taxon>
        <taxon>Viridiplantae</taxon>
        <taxon>Streptophyta</taxon>
        <taxon>Embryophyta</taxon>
        <taxon>Tracheophyta</taxon>
        <taxon>Spermatophyta</taxon>
        <taxon>Magnoliopsida</taxon>
        <taxon>Liliopsida</taxon>
        <taxon>Zingiberales</taxon>
        <taxon>Musaceae</taxon>
        <taxon>Musa</taxon>
    </lineage>
</organism>
<evidence type="ECO:0000259" key="19">
    <source>
        <dbReference type="PROSITE" id="PS50071"/>
    </source>
</evidence>
<evidence type="ECO:0000313" key="21">
    <source>
        <dbReference type="Proteomes" id="UP001055439"/>
    </source>
</evidence>
<evidence type="ECO:0000256" key="4">
    <source>
        <dbReference type="ARBA" id="ARBA00006454"/>
    </source>
</evidence>
<evidence type="ECO:0000256" key="8">
    <source>
        <dbReference type="ARBA" id="ARBA00022989"/>
    </source>
</evidence>
<dbReference type="Pfam" id="PF05920">
    <property type="entry name" value="Homeobox_KN"/>
    <property type="match status" value="1"/>
</dbReference>
<evidence type="ECO:0000256" key="11">
    <source>
        <dbReference type="ARBA" id="ARBA00023055"/>
    </source>
</evidence>
<dbReference type="GO" id="GO:0034045">
    <property type="term" value="C:phagophore assembly site membrane"/>
    <property type="evidence" value="ECO:0007669"/>
    <property type="project" value="UniProtKB-SubCell"/>
</dbReference>
<accession>A0A9E7L8W4</accession>
<evidence type="ECO:0000256" key="5">
    <source>
        <dbReference type="ARBA" id="ARBA00018074"/>
    </source>
</evidence>
<proteinExistence type="inferred from homology"/>
<dbReference type="InterPro" id="IPR006563">
    <property type="entry name" value="POX_dom"/>
</dbReference>
<dbReference type="PROSITE" id="PS50071">
    <property type="entry name" value="HOMEOBOX_2"/>
    <property type="match status" value="1"/>
</dbReference>
<dbReference type="SMART" id="SM00389">
    <property type="entry name" value="HOX"/>
    <property type="match status" value="1"/>
</dbReference>
<evidence type="ECO:0000256" key="16">
    <source>
        <dbReference type="ARBA" id="ARBA00023242"/>
    </source>
</evidence>
<dbReference type="SMART" id="SM00574">
    <property type="entry name" value="POX"/>
    <property type="match status" value="1"/>
</dbReference>
<evidence type="ECO:0000256" key="12">
    <source>
        <dbReference type="ARBA" id="ARBA00023125"/>
    </source>
</evidence>
<comment type="similarity">
    <text evidence="3">Belongs to the ATG9 family.</text>
</comment>
<keyword evidence="7" id="KW-0812">Transmembrane</keyword>
<reference evidence="20" key="1">
    <citation type="submission" date="2022-05" db="EMBL/GenBank/DDBJ databases">
        <title>The Musa troglodytarum L. genome provides insights into the mechanism of non-climacteric behaviour and enrichment of carotenoids.</title>
        <authorList>
            <person name="Wang J."/>
        </authorList>
    </citation>
    <scope>NUCLEOTIDE SEQUENCE</scope>
    <source>
        <tissue evidence="20">Leaf</tissue>
    </source>
</reference>
<feature type="compositionally biased region" description="Polar residues" evidence="18">
    <location>
        <begin position="315"/>
        <end position="327"/>
    </location>
</feature>
<dbReference type="GO" id="GO:0003677">
    <property type="term" value="F:DNA binding"/>
    <property type="evidence" value="ECO:0007669"/>
    <property type="project" value="UniProtKB-UniRule"/>
</dbReference>
<keyword evidence="8" id="KW-1133">Transmembrane helix</keyword>
<evidence type="ECO:0000256" key="17">
    <source>
        <dbReference type="PROSITE-ProRule" id="PRU00108"/>
    </source>
</evidence>
<dbReference type="SUPFAM" id="SSF46689">
    <property type="entry name" value="Homeodomain-like"/>
    <property type="match status" value="1"/>
</dbReference>
<evidence type="ECO:0000256" key="13">
    <source>
        <dbReference type="ARBA" id="ARBA00023136"/>
    </source>
</evidence>
<dbReference type="GO" id="GO:0000422">
    <property type="term" value="P:autophagy of mitochondrion"/>
    <property type="evidence" value="ECO:0007669"/>
    <property type="project" value="TreeGrafter"/>
</dbReference>
<dbReference type="PANTHER" id="PTHR13038">
    <property type="entry name" value="APG9 AUTOPHAGY 9"/>
    <property type="match status" value="1"/>
</dbReference>
<dbReference type="GO" id="GO:0005776">
    <property type="term" value="C:autophagosome"/>
    <property type="evidence" value="ECO:0007669"/>
    <property type="project" value="TreeGrafter"/>
</dbReference>
<dbReference type="PANTHER" id="PTHR13038:SF10">
    <property type="entry name" value="AUTOPHAGY-RELATED PROTEIN 9"/>
    <property type="match status" value="1"/>
</dbReference>
<evidence type="ECO:0000256" key="9">
    <source>
        <dbReference type="ARBA" id="ARBA00023006"/>
    </source>
</evidence>
<gene>
    <name evidence="20" type="ORF">MUK42_14148</name>
</gene>
<dbReference type="AlphaFoldDB" id="A0A9E7L8W4"/>
<evidence type="ECO:0000256" key="6">
    <source>
        <dbReference type="ARBA" id="ARBA00022448"/>
    </source>
</evidence>
<evidence type="ECO:0000313" key="20">
    <source>
        <dbReference type="EMBL" id="URE42245.1"/>
    </source>
</evidence>